<keyword evidence="3" id="KW-0597">Phosphoprotein</keyword>
<dbReference type="Gene3D" id="2.40.50.1020">
    <property type="entry name" value="LytTr DNA-binding domain"/>
    <property type="match status" value="1"/>
</dbReference>
<feature type="modified residue" description="4-aspartylphosphate" evidence="3">
    <location>
        <position position="57"/>
    </location>
</feature>
<dbReference type="PANTHER" id="PTHR37299">
    <property type="entry name" value="TRANSCRIPTIONAL REGULATOR-RELATED"/>
    <property type="match status" value="1"/>
</dbReference>
<feature type="domain" description="HTH LytTR-type" evidence="5">
    <location>
        <begin position="148"/>
        <end position="246"/>
    </location>
</feature>
<evidence type="ECO:0000313" key="7">
    <source>
        <dbReference type="Proteomes" id="UP000614200"/>
    </source>
</evidence>
<gene>
    <name evidence="6" type="ORF">ISU02_22470</name>
</gene>
<dbReference type="Pfam" id="PF00072">
    <property type="entry name" value="Response_reg"/>
    <property type="match status" value="1"/>
</dbReference>
<dbReference type="SMART" id="SM00850">
    <property type="entry name" value="LytTR"/>
    <property type="match status" value="1"/>
</dbReference>
<name>A0ABR9ZZK3_9FIRM</name>
<evidence type="ECO:0000313" key="6">
    <source>
        <dbReference type="EMBL" id="MBF4695872.1"/>
    </source>
</evidence>
<dbReference type="RefSeq" id="WP_194704106.1">
    <property type="nucleotide sequence ID" value="NZ_JADKNH010000021.1"/>
</dbReference>
<evidence type="ECO:0000256" key="1">
    <source>
        <dbReference type="ARBA" id="ARBA00018672"/>
    </source>
</evidence>
<sequence length="248" mass="29182">MKNIKKILIVEDDSIQRDLLIKWIDEMEDHFRVYAASSDQEALSIAREEAIDLFVMDIDLKSELNGFEVAIQLRANPKYQLTWILFLTVESSYELRAYREVHCHAFLDKPYPKAALQSMVKKLLGHVQRPEMITESKFLVAEAEQVLIRIRHAEIVFIEAKGRGSVVYTVRGNYKLPYKSLKNIEEDLADDKEFFKVHRSYLINIHYVKSIQRFGLKQYEITFYNCQWKCLLSKAKKEALEDIIGMRR</sequence>
<organism evidence="6 7">
    <name type="scientific">Fusibacter ferrireducens</name>
    <dbReference type="NCBI Taxonomy" id="2785058"/>
    <lineage>
        <taxon>Bacteria</taxon>
        <taxon>Bacillati</taxon>
        <taxon>Bacillota</taxon>
        <taxon>Clostridia</taxon>
        <taxon>Eubacteriales</taxon>
        <taxon>Eubacteriales Family XII. Incertae Sedis</taxon>
        <taxon>Fusibacter</taxon>
    </lineage>
</organism>
<proteinExistence type="predicted"/>
<dbReference type="Pfam" id="PF04397">
    <property type="entry name" value="LytTR"/>
    <property type="match status" value="1"/>
</dbReference>
<comment type="function">
    <text evidence="2">May play the central regulatory role in sporulation. It may be an element of the effector pathway responsible for the activation of sporulation genes in response to nutritional stress. Spo0A may act in concert with spo0H (a sigma factor) to control the expression of some genes that are critical to the sporulation process.</text>
</comment>
<dbReference type="PROSITE" id="PS50110">
    <property type="entry name" value="RESPONSE_REGULATORY"/>
    <property type="match status" value="1"/>
</dbReference>
<dbReference type="InterPro" id="IPR001789">
    <property type="entry name" value="Sig_transdc_resp-reg_receiver"/>
</dbReference>
<dbReference type="CDD" id="cd00156">
    <property type="entry name" value="REC"/>
    <property type="match status" value="1"/>
</dbReference>
<protein>
    <recommendedName>
        <fullName evidence="1">Stage 0 sporulation protein A homolog</fullName>
    </recommendedName>
</protein>
<evidence type="ECO:0000259" key="5">
    <source>
        <dbReference type="PROSITE" id="PS50930"/>
    </source>
</evidence>
<dbReference type="Gene3D" id="3.40.50.2300">
    <property type="match status" value="1"/>
</dbReference>
<keyword evidence="7" id="KW-1185">Reference proteome</keyword>
<accession>A0ABR9ZZK3</accession>
<evidence type="ECO:0000256" key="3">
    <source>
        <dbReference type="PROSITE-ProRule" id="PRU00169"/>
    </source>
</evidence>
<dbReference type="SUPFAM" id="SSF52172">
    <property type="entry name" value="CheY-like"/>
    <property type="match status" value="1"/>
</dbReference>
<reference evidence="6 7" key="1">
    <citation type="submission" date="2020-11" db="EMBL/GenBank/DDBJ databases">
        <title>Fusibacter basophilias sp. nov.</title>
        <authorList>
            <person name="Qiu D."/>
        </authorList>
    </citation>
    <scope>NUCLEOTIDE SEQUENCE [LARGE SCALE GENOMIC DNA]</scope>
    <source>
        <strain evidence="6 7">Q10-2</strain>
    </source>
</reference>
<dbReference type="InterPro" id="IPR011006">
    <property type="entry name" value="CheY-like_superfamily"/>
</dbReference>
<dbReference type="Proteomes" id="UP000614200">
    <property type="component" value="Unassembled WGS sequence"/>
</dbReference>
<feature type="domain" description="Response regulatory" evidence="4">
    <location>
        <begin position="6"/>
        <end position="124"/>
    </location>
</feature>
<comment type="caution">
    <text evidence="6">The sequence shown here is derived from an EMBL/GenBank/DDBJ whole genome shotgun (WGS) entry which is preliminary data.</text>
</comment>
<dbReference type="PANTHER" id="PTHR37299:SF1">
    <property type="entry name" value="STAGE 0 SPORULATION PROTEIN A HOMOLOG"/>
    <property type="match status" value="1"/>
</dbReference>
<evidence type="ECO:0000256" key="2">
    <source>
        <dbReference type="ARBA" id="ARBA00024867"/>
    </source>
</evidence>
<dbReference type="InterPro" id="IPR046947">
    <property type="entry name" value="LytR-like"/>
</dbReference>
<dbReference type="PROSITE" id="PS50930">
    <property type="entry name" value="HTH_LYTTR"/>
    <property type="match status" value="1"/>
</dbReference>
<dbReference type="SMART" id="SM00448">
    <property type="entry name" value="REC"/>
    <property type="match status" value="1"/>
</dbReference>
<evidence type="ECO:0000259" key="4">
    <source>
        <dbReference type="PROSITE" id="PS50110"/>
    </source>
</evidence>
<dbReference type="InterPro" id="IPR007492">
    <property type="entry name" value="LytTR_DNA-bd_dom"/>
</dbReference>
<dbReference type="EMBL" id="JADKNH010000021">
    <property type="protein sequence ID" value="MBF4695872.1"/>
    <property type="molecule type" value="Genomic_DNA"/>
</dbReference>